<evidence type="ECO:0000313" key="3">
    <source>
        <dbReference type="Proteomes" id="UP000548423"/>
    </source>
</evidence>
<reference evidence="3" key="2">
    <citation type="submission" date="2020-08" db="EMBL/GenBank/DDBJ databases">
        <title>The Agave Microbiome: Exploring the role of microbial communities in plant adaptations to desert environments.</title>
        <authorList>
            <person name="Partida-Martinez L.P."/>
        </authorList>
    </citation>
    <scope>NUCLEOTIDE SEQUENCE [LARGE SCALE GENOMIC DNA]</scope>
    <source>
        <strain evidence="3">AT2.8</strain>
    </source>
</reference>
<protein>
    <submittedName>
        <fullName evidence="2">Uncharacterized protein</fullName>
    </submittedName>
</protein>
<organism evidence="2 3">
    <name type="scientific">Neobacillus niacini</name>
    <dbReference type="NCBI Taxonomy" id="86668"/>
    <lineage>
        <taxon>Bacteria</taxon>
        <taxon>Bacillati</taxon>
        <taxon>Bacillota</taxon>
        <taxon>Bacilli</taxon>
        <taxon>Bacillales</taxon>
        <taxon>Bacillaceae</taxon>
        <taxon>Neobacillus</taxon>
    </lineage>
</organism>
<keyword evidence="1" id="KW-1133">Transmembrane helix</keyword>
<evidence type="ECO:0000256" key="1">
    <source>
        <dbReference type="SAM" id="Phobius"/>
    </source>
</evidence>
<evidence type="ECO:0000313" key="2">
    <source>
        <dbReference type="EMBL" id="NYE05377.1"/>
    </source>
</evidence>
<dbReference type="AlphaFoldDB" id="A0A852TCB9"/>
<sequence length="79" mass="8730">MNLFVNALSIGIVGVLAVSLVYTLVVARKQKAADGDIDTNIPKPVQKHIYLSNPIFLSYGIFFALVLFIILFCAITFLR</sequence>
<accession>A0A852TCB9</accession>
<feature type="transmembrane region" description="Helical" evidence="1">
    <location>
        <begin position="6"/>
        <end position="27"/>
    </location>
</feature>
<dbReference type="Proteomes" id="UP000548423">
    <property type="component" value="Unassembled WGS sequence"/>
</dbReference>
<name>A0A852TCB9_9BACI</name>
<gene>
    <name evidence="2" type="ORF">F4694_002130</name>
</gene>
<keyword evidence="1" id="KW-0472">Membrane</keyword>
<comment type="caution">
    <text evidence="2">The sequence shown here is derived from an EMBL/GenBank/DDBJ whole genome shotgun (WGS) entry which is preliminary data.</text>
</comment>
<proteinExistence type="predicted"/>
<reference evidence="3" key="1">
    <citation type="submission" date="2020-07" db="EMBL/GenBank/DDBJ databases">
        <authorList>
            <person name="Partida-Martinez L."/>
            <person name="Huntemann M."/>
            <person name="Clum A."/>
            <person name="Wang J."/>
            <person name="Palaniappan K."/>
            <person name="Ritter S."/>
            <person name="Chen I.-M."/>
            <person name="Stamatis D."/>
            <person name="Reddy T."/>
            <person name="O'Malley R."/>
            <person name="Daum C."/>
            <person name="Shapiro N."/>
            <person name="Ivanova N."/>
            <person name="Kyrpides N."/>
            <person name="Woyke T."/>
        </authorList>
    </citation>
    <scope>NUCLEOTIDE SEQUENCE [LARGE SCALE GENOMIC DNA]</scope>
    <source>
        <strain evidence="3">AT2.8</strain>
    </source>
</reference>
<keyword evidence="1" id="KW-0812">Transmembrane</keyword>
<dbReference type="EMBL" id="JACCBX010000004">
    <property type="protein sequence ID" value="NYE05377.1"/>
    <property type="molecule type" value="Genomic_DNA"/>
</dbReference>
<feature type="transmembrane region" description="Helical" evidence="1">
    <location>
        <begin position="56"/>
        <end position="78"/>
    </location>
</feature>